<dbReference type="AlphaFoldDB" id="A0A8H4VSA9"/>
<evidence type="ECO:0000313" key="2">
    <source>
        <dbReference type="EMBL" id="KAF4620996.1"/>
    </source>
</evidence>
<comment type="caution">
    <text evidence="2">The sequence shown here is derived from an EMBL/GenBank/DDBJ whole genome shotgun (WGS) entry which is preliminary data.</text>
</comment>
<protein>
    <submittedName>
        <fullName evidence="2">Uncharacterized protein</fullName>
    </submittedName>
</protein>
<dbReference type="Proteomes" id="UP000521872">
    <property type="component" value="Unassembled WGS sequence"/>
</dbReference>
<accession>A0A8H4VSA9</accession>
<proteinExistence type="predicted"/>
<evidence type="ECO:0000256" key="1">
    <source>
        <dbReference type="SAM" id="Coils"/>
    </source>
</evidence>
<feature type="coiled-coil region" evidence="1">
    <location>
        <begin position="64"/>
        <end position="126"/>
    </location>
</feature>
<name>A0A8H4VSA9_9AGAR</name>
<evidence type="ECO:0000313" key="3">
    <source>
        <dbReference type="Proteomes" id="UP000521872"/>
    </source>
</evidence>
<dbReference type="EMBL" id="JAACJL010000015">
    <property type="protein sequence ID" value="KAF4620996.1"/>
    <property type="molecule type" value="Genomic_DNA"/>
</dbReference>
<gene>
    <name evidence="2" type="ORF">D9613_001117</name>
</gene>
<organism evidence="2 3">
    <name type="scientific">Agrocybe pediades</name>
    <dbReference type="NCBI Taxonomy" id="84607"/>
    <lineage>
        <taxon>Eukaryota</taxon>
        <taxon>Fungi</taxon>
        <taxon>Dikarya</taxon>
        <taxon>Basidiomycota</taxon>
        <taxon>Agaricomycotina</taxon>
        <taxon>Agaricomycetes</taxon>
        <taxon>Agaricomycetidae</taxon>
        <taxon>Agaricales</taxon>
        <taxon>Agaricineae</taxon>
        <taxon>Strophariaceae</taxon>
        <taxon>Agrocybe</taxon>
    </lineage>
</organism>
<reference evidence="2 3" key="1">
    <citation type="submission" date="2019-12" db="EMBL/GenBank/DDBJ databases">
        <authorList>
            <person name="Floudas D."/>
            <person name="Bentzer J."/>
            <person name="Ahren D."/>
            <person name="Johansson T."/>
            <person name="Persson P."/>
            <person name="Tunlid A."/>
        </authorList>
    </citation>
    <scope>NUCLEOTIDE SEQUENCE [LARGE SCALE GENOMIC DNA]</scope>
    <source>
        <strain evidence="2 3">CBS 102.39</strain>
    </source>
</reference>
<sequence>MQPTPPHLPPSSSFMFPSKLLPTTRVGAYCALVGLSTATIYGVLKAHTFWKEVQRTREHAHDTIRKQEEELGLLRRTIRQKEVEIEQRKAKEQAHAEDVDEHRRRMANLEKDLEGVKHQNQALHERNKSLALRNQELEGGLRRTKAEHQQTAELLAVRTTELKGAQAFLTKADQLSGADVIKLVEDLNGEIMQTAATLAEELPLELKKVDVDGKEQVSDDAVEAYARTEEVIGPRLTELLRVTEHNEDPIMIQIALQAGLSAYIHWTVSSWCFESPEDEHMLSEIYARVREAEEQAVSGRWRQLTRTHLQRMLNEELDLVFDVADALSNIFVAAGHKDSRLTIRDRIADGFSDQIGVVLKKAKRLNKHMGEGITSCDLEALYIAPDVTFNPVTMEDAIDSPTNHKPTNGLEPIICTTDLGLVRAEKVSGSRGEWNESILLRPKVILYSGIASVTNGSTE</sequence>
<keyword evidence="1" id="KW-0175">Coiled coil</keyword>
<keyword evidence="3" id="KW-1185">Reference proteome</keyword>